<dbReference type="EMBL" id="KV922111">
    <property type="protein sequence ID" value="ORE01648.1"/>
    <property type="molecule type" value="Genomic_DNA"/>
</dbReference>
<evidence type="ECO:0000313" key="1">
    <source>
        <dbReference type="EMBL" id="ORE01648.1"/>
    </source>
</evidence>
<gene>
    <name evidence="1" type="ORF">BCV72DRAFT_216877</name>
</gene>
<proteinExistence type="predicted"/>
<dbReference type="AlphaFoldDB" id="A0A1X0QPH1"/>
<reference evidence="1" key="1">
    <citation type="journal article" date="2016" name="Proc. Natl. Acad. Sci. U.S.A.">
        <title>Lipid metabolic changes in an early divergent fungus govern the establishment of a mutualistic symbiosis with endobacteria.</title>
        <authorList>
            <person name="Lastovetsky O.A."/>
            <person name="Gaspar M.L."/>
            <person name="Mondo S.J."/>
            <person name="LaButti K.M."/>
            <person name="Sandor L."/>
            <person name="Grigoriev I.V."/>
            <person name="Henry S.A."/>
            <person name="Pawlowska T.E."/>
        </authorList>
    </citation>
    <scope>NUCLEOTIDE SEQUENCE [LARGE SCALE GENOMIC DNA]</scope>
    <source>
        <strain evidence="1">ATCC 52814</strain>
    </source>
</reference>
<feature type="non-terminal residue" evidence="1">
    <location>
        <position position="1"/>
    </location>
</feature>
<sequence length="52" mass="6011">LWAILKSKVKRSKLRDMETLSSTMPLQSSEHIVGQFQRSTKLYYMFGAFIGT</sequence>
<name>A0A1X0QPH1_RHIZD</name>
<dbReference type="VEuPathDB" id="FungiDB:BCV72DRAFT_216877"/>
<organism evidence="1">
    <name type="scientific">Rhizopus microsporus var. microsporus</name>
    <dbReference type="NCBI Taxonomy" id="86635"/>
    <lineage>
        <taxon>Eukaryota</taxon>
        <taxon>Fungi</taxon>
        <taxon>Fungi incertae sedis</taxon>
        <taxon>Mucoromycota</taxon>
        <taxon>Mucoromycotina</taxon>
        <taxon>Mucoromycetes</taxon>
        <taxon>Mucorales</taxon>
        <taxon>Mucorineae</taxon>
        <taxon>Rhizopodaceae</taxon>
        <taxon>Rhizopus</taxon>
    </lineage>
</organism>
<accession>A0A1X0QPH1</accession>
<dbReference type="Proteomes" id="UP000242414">
    <property type="component" value="Unassembled WGS sequence"/>
</dbReference>
<protein>
    <submittedName>
        <fullName evidence="1">Uncharacterized protein</fullName>
    </submittedName>
</protein>